<dbReference type="SMART" id="SM00451">
    <property type="entry name" value="ZnF_U1"/>
    <property type="match status" value="4"/>
</dbReference>
<organism evidence="9 10">
    <name type="scientific">Esox lucius</name>
    <name type="common">Northern pike</name>
    <dbReference type="NCBI Taxonomy" id="8010"/>
    <lineage>
        <taxon>Eukaryota</taxon>
        <taxon>Metazoa</taxon>
        <taxon>Chordata</taxon>
        <taxon>Craniata</taxon>
        <taxon>Vertebrata</taxon>
        <taxon>Euteleostomi</taxon>
        <taxon>Actinopterygii</taxon>
        <taxon>Neopterygii</taxon>
        <taxon>Teleostei</taxon>
        <taxon>Protacanthopterygii</taxon>
        <taxon>Esociformes</taxon>
        <taxon>Esocidae</taxon>
        <taxon>Esox</taxon>
    </lineage>
</organism>
<dbReference type="GO" id="GO:0005634">
    <property type="term" value="C:nucleus"/>
    <property type="evidence" value="ECO:0007669"/>
    <property type="project" value="UniProtKB-SubCell"/>
</dbReference>
<feature type="region of interest" description="Disordered" evidence="7">
    <location>
        <begin position="359"/>
        <end position="382"/>
    </location>
</feature>
<feature type="region of interest" description="Disordered" evidence="7">
    <location>
        <begin position="422"/>
        <end position="447"/>
    </location>
</feature>
<gene>
    <name evidence="9" type="primary">ZNF385C</name>
</gene>
<keyword evidence="3" id="KW-0677">Repeat</keyword>
<dbReference type="InterPro" id="IPR003604">
    <property type="entry name" value="Matrin/U1-like-C_Znf_C2H2"/>
</dbReference>
<reference evidence="10" key="1">
    <citation type="journal article" date="2014" name="PLoS ONE">
        <title>The genome and linkage map of the northern pike (Esox lucius): conserved synteny revealed between the salmonid sister group and the Neoteleostei.</title>
        <authorList>
            <person name="Rondeau E.B."/>
            <person name="Minkley D.R."/>
            <person name="Leong J.S."/>
            <person name="Messmer A.M."/>
            <person name="Jantzen J.R."/>
            <person name="von Schalburg K.R."/>
            <person name="Lemon C."/>
            <person name="Bird N.H."/>
            <person name="Koop B.F."/>
        </authorList>
    </citation>
    <scope>NUCLEOTIDE SEQUENCE</scope>
</reference>
<dbReference type="InterPro" id="IPR036236">
    <property type="entry name" value="Znf_C2H2_sf"/>
</dbReference>
<dbReference type="GeneTree" id="ENSGT00940000157202"/>
<dbReference type="SUPFAM" id="SSF57667">
    <property type="entry name" value="beta-beta-alpha zinc fingers"/>
    <property type="match status" value="4"/>
</dbReference>
<feature type="compositionally biased region" description="Acidic residues" evidence="7">
    <location>
        <begin position="51"/>
        <end position="61"/>
    </location>
</feature>
<feature type="compositionally biased region" description="Basic residues" evidence="7">
    <location>
        <begin position="471"/>
        <end position="488"/>
    </location>
</feature>
<proteinExistence type="predicted"/>
<evidence type="ECO:0000313" key="10">
    <source>
        <dbReference type="Proteomes" id="UP000265140"/>
    </source>
</evidence>
<protein>
    <recommendedName>
        <fullName evidence="8">C2H2-type domain-containing protein</fullName>
    </recommendedName>
</protein>
<evidence type="ECO:0000256" key="2">
    <source>
        <dbReference type="ARBA" id="ARBA00022723"/>
    </source>
</evidence>
<evidence type="ECO:0000256" key="4">
    <source>
        <dbReference type="ARBA" id="ARBA00022771"/>
    </source>
</evidence>
<keyword evidence="6" id="KW-0539">Nucleus</keyword>
<keyword evidence="4" id="KW-0863">Zinc-finger</keyword>
<dbReference type="Proteomes" id="UP000265140">
    <property type="component" value="Chromosome 5"/>
</dbReference>
<evidence type="ECO:0000256" key="5">
    <source>
        <dbReference type="ARBA" id="ARBA00022833"/>
    </source>
</evidence>
<feature type="compositionally biased region" description="Basic and acidic residues" evidence="7">
    <location>
        <begin position="366"/>
        <end position="376"/>
    </location>
</feature>
<reference evidence="9" key="2">
    <citation type="submission" date="2020-02" db="EMBL/GenBank/DDBJ databases">
        <title>Esox lucius (northern pike) genome, fEsoLuc1, primary haplotype.</title>
        <authorList>
            <person name="Myers G."/>
            <person name="Karagic N."/>
            <person name="Meyer A."/>
            <person name="Pippel M."/>
            <person name="Reichard M."/>
            <person name="Winkler S."/>
            <person name="Tracey A."/>
            <person name="Sims Y."/>
            <person name="Howe K."/>
            <person name="Rhie A."/>
            <person name="Formenti G."/>
            <person name="Durbin R."/>
            <person name="Fedrigo O."/>
            <person name="Jarvis E.D."/>
        </authorList>
    </citation>
    <scope>NUCLEOTIDE SEQUENCE [LARGE SCALE GENOMIC DNA]</scope>
</reference>
<evidence type="ECO:0000259" key="8">
    <source>
        <dbReference type="PROSITE" id="PS00028"/>
    </source>
</evidence>
<dbReference type="OMA" id="PQTQLEH"/>
<keyword evidence="10" id="KW-1185">Reference proteome</keyword>
<sequence length="611" mass="66814">MRHSDILLPAPGCKMFCIHERGDIVNRSKAGMKRPWSPGQLENALPPKAQEEEEEAEEAEEDKERVVPGQRPKRERRQSSVTQCEVCNIQLNSSAQAQIHYNGKTHQRKLRQFRLTKASSATHNGSLSQANPLLASLSLPGRPLQTQLDLKHFLPLRVNSSSPLSLFPNFNTSGLFCAQRMDPVQKAVINHTFGVAPPKKKQIISCNICHLRFNSTNQAEAHYKGHKHARKLKAMDSQRNRQRGHSSPAGRERDSRKTVSEALPAMMDPSLTEKTCETPGLLLAPQPPAGLTPDDSLLRVPLIPMPVSKASPLDASVLLSPQVSPAVPQLTELTTDHRTLDGPILTAECDQALEPVQGQGETLGATRREGETEAVKKSPPAKQNLHCPVCKVTVNSSSQLEAHYRGSKHKQMLEGQACAQVRRRGKLMSSPRSTCRTKQPPGSGVGVTSQPFHCKMCEVSVNSEMQLKQHMNSRRHKDRLAGKPHKPKFSPYTKGQLNPALANVRWTGFPFGGVTSAMGKLASHCQPSAYSPQTKLALQKQLSKALSAGFLASHLNPATLCAMTSNPLALRGPPGPSHTAMLQNPLLSPTLFRPAPGPLRATHAPIIFSPY</sequence>
<feature type="domain" description="C2H2-type" evidence="8">
    <location>
        <begin position="387"/>
        <end position="409"/>
    </location>
</feature>
<evidence type="ECO:0000313" key="9">
    <source>
        <dbReference type="Ensembl" id="ENSELUP00000009893.1"/>
    </source>
</evidence>
<feature type="region of interest" description="Disordered" evidence="7">
    <location>
        <begin position="223"/>
        <end position="258"/>
    </location>
</feature>
<evidence type="ECO:0000256" key="7">
    <source>
        <dbReference type="SAM" id="MobiDB-lite"/>
    </source>
</evidence>
<dbReference type="Pfam" id="PF12874">
    <property type="entry name" value="zf-met"/>
    <property type="match status" value="4"/>
</dbReference>
<evidence type="ECO:0000256" key="3">
    <source>
        <dbReference type="ARBA" id="ARBA00022737"/>
    </source>
</evidence>
<feature type="domain" description="C2H2-type" evidence="8">
    <location>
        <begin position="206"/>
        <end position="228"/>
    </location>
</feature>
<dbReference type="Ensembl" id="ENSELUT00000003057.3">
    <property type="protein sequence ID" value="ENSELUP00000009893.1"/>
    <property type="gene ID" value="ENSELUG00000010408.3"/>
</dbReference>
<dbReference type="Bgee" id="ENSELUG00000010408">
    <property type="expression patterns" value="Expressed in brain and 7 other cell types or tissues"/>
</dbReference>
<dbReference type="Gene3D" id="3.30.160.60">
    <property type="entry name" value="Classic Zinc Finger"/>
    <property type="match status" value="4"/>
</dbReference>
<name>A0A3P8XZM2_ESOLU</name>
<reference evidence="9" key="4">
    <citation type="submission" date="2025-09" db="UniProtKB">
        <authorList>
            <consortium name="Ensembl"/>
        </authorList>
    </citation>
    <scope>IDENTIFICATION</scope>
</reference>
<dbReference type="InterPro" id="IPR051845">
    <property type="entry name" value="Znf385"/>
</dbReference>
<dbReference type="PANTHER" id="PTHR23067">
    <property type="entry name" value="DOUBLE-STRANDED RNA-BINDING ZINC FINGER PROTEIN"/>
    <property type="match status" value="1"/>
</dbReference>
<dbReference type="PROSITE" id="PS00028">
    <property type="entry name" value="ZINC_FINGER_C2H2_1"/>
    <property type="match status" value="3"/>
</dbReference>
<feature type="region of interest" description="Disordered" evidence="7">
    <location>
        <begin position="29"/>
        <end position="79"/>
    </location>
</feature>
<feature type="domain" description="C2H2-type" evidence="8">
    <location>
        <begin position="454"/>
        <end position="476"/>
    </location>
</feature>
<feature type="region of interest" description="Disordered" evidence="7">
    <location>
        <begin position="470"/>
        <end position="494"/>
    </location>
</feature>
<evidence type="ECO:0000256" key="6">
    <source>
        <dbReference type="ARBA" id="ARBA00023242"/>
    </source>
</evidence>
<reference evidence="9" key="3">
    <citation type="submission" date="2025-08" db="UniProtKB">
        <authorList>
            <consortium name="Ensembl"/>
        </authorList>
    </citation>
    <scope>IDENTIFICATION</scope>
</reference>
<keyword evidence="2" id="KW-0479">Metal-binding</keyword>
<dbReference type="SMART" id="SM00355">
    <property type="entry name" value="ZnF_C2H2"/>
    <property type="match status" value="4"/>
</dbReference>
<dbReference type="GO" id="GO:0003676">
    <property type="term" value="F:nucleic acid binding"/>
    <property type="evidence" value="ECO:0007669"/>
    <property type="project" value="InterPro"/>
</dbReference>
<evidence type="ECO:0000256" key="1">
    <source>
        <dbReference type="ARBA" id="ARBA00004123"/>
    </source>
</evidence>
<dbReference type="STRING" id="8010.ENSELUP00000009893"/>
<comment type="subcellular location">
    <subcellularLocation>
        <location evidence="1">Nucleus</location>
    </subcellularLocation>
</comment>
<dbReference type="InterPro" id="IPR013087">
    <property type="entry name" value="Znf_C2H2_type"/>
</dbReference>
<dbReference type="InParanoid" id="A0A3P8XZM2"/>
<dbReference type="GO" id="GO:0008270">
    <property type="term" value="F:zinc ion binding"/>
    <property type="evidence" value="ECO:0007669"/>
    <property type="project" value="UniProtKB-KW"/>
</dbReference>
<keyword evidence="5" id="KW-0862">Zinc</keyword>
<dbReference type="AlphaFoldDB" id="A0A3P8XZM2"/>
<dbReference type="PANTHER" id="PTHR23067:SF6">
    <property type="entry name" value="ZINC FINGER PROTEIN 385C"/>
    <property type="match status" value="1"/>
</dbReference>
<accession>A0A3P8XZM2</accession>